<proteinExistence type="predicted"/>
<organism evidence="4 6">
    <name type="scientific">Mycobacterium kubicae</name>
    <dbReference type="NCBI Taxonomy" id="120959"/>
    <lineage>
        <taxon>Bacteria</taxon>
        <taxon>Bacillati</taxon>
        <taxon>Actinomycetota</taxon>
        <taxon>Actinomycetes</taxon>
        <taxon>Mycobacteriales</taxon>
        <taxon>Mycobacteriaceae</taxon>
        <taxon>Mycobacterium</taxon>
        <taxon>Mycobacterium simiae complex</taxon>
    </lineage>
</organism>
<keyword evidence="2" id="KW-1133">Transmembrane helix</keyword>
<dbReference type="EMBL" id="BLKU01000002">
    <property type="protein sequence ID" value="GFG63453.1"/>
    <property type="molecule type" value="Genomic_DNA"/>
</dbReference>
<sequence length="448" mass="49121">MRPKRESGARRALHEFLAVPLAIILGFVLLAVVTSVLDGLDVGWLQPVVRALAKVAPPSENQSMLRTVAPGMLSLLSITFVLLLTLVHRMADVFTWVVVEQFLQRRDNQAFFGYFAGLSSYFVVVLTLVDPDQAVFSTVAALVSSVAALVALVVFGYLVLDQLRPPSVVERIVQLTIATRADQVKWLRRVRDEPVLTELPGTPVQAECSGYLVDIDLDTLGRALGTARGAAEIEFSIRLGSHMVAGSDLATVRAEDPGDRERLADAVLNALRCGRERQLDREPRYGVHQLSSMGWASATQRDPEAALVTVDGLHTLLAYWTQKRAPAADSDDNADRLPVVYRDTTIPEVLSALANIAVGAIEGGQHQTCARVLHVFAMTIPRLSPEDQRMASAQVRHALPTVTRHPFTMELDRALTELSRVLSDYGHNDIAAELDRIEEGLKHQLPGR</sequence>
<dbReference type="KEGG" id="mku:I2456_04035"/>
<feature type="transmembrane region" description="Helical" evidence="2">
    <location>
        <begin position="135"/>
        <end position="160"/>
    </location>
</feature>
<evidence type="ECO:0000256" key="1">
    <source>
        <dbReference type="ARBA" id="ARBA00022679"/>
    </source>
</evidence>
<accession>A0AAX1JB69</accession>
<feature type="transmembrane region" description="Helical" evidence="2">
    <location>
        <begin position="73"/>
        <end position="99"/>
    </location>
</feature>
<feature type="transmembrane region" description="Helical" evidence="2">
    <location>
        <begin position="111"/>
        <end position="129"/>
    </location>
</feature>
<gene>
    <name evidence="4" type="ORF">I2456_04035</name>
    <name evidence="3" type="ORF">MKUB_09430</name>
</gene>
<dbReference type="Proteomes" id="UP000663583">
    <property type="component" value="Chromosome"/>
</dbReference>
<reference evidence="3 5" key="1">
    <citation type="journal article" date="2019" name="Emerg. Microbes Infect.">
        <title>Comprehensive subspecies identification of 175 nontuberculous mycobacteria species based on 7547 genomic profiles.</title>
        <authorList>
            <person name="Matsumoto Y."/>
            <person name="Kinjo T."/>
            <person name="Motooka D."/>
            <person name="Nabeya D."/>
            <person name="Jung N."/>
            <person name="Uechi K."/>
            <person name="Horii T."/>
            <person name="Iida T."/>
            <person name="Fujita J."/>
            <person name="Nakamura S."/>
        </authorList>
    </citation>
    <scope>NUCLEOTIDE SEQUENCE [LARGE SCALE GENOMIC DNA]</scope>
    <source>
        <strain evidence="3 5">JCM 13573</strain>
    </source>
</reference>
<dbReference type="EMBL" id="CP065047">
    <property type="protein sequence ID" value="QPI38706.1"/>
    <property type="molecule type" value="Genomic_DNA"/>
</dbReference>
<dbReference type="Proteomes" id="UP000465306">
    <property type="component" value="Unassembled WGS sequence"/>
</dbReference>
<evidence type="ECO:0000313" key="5">
    <source>
        <dbReference type="Proteomes" id="UP000465306"/>
    </source>
</evidence>
<keyword evidence="2" id="KW-0812">Transmembrane</keyword>
<dbReference type="AlphaFoldDB" id="A0AAX1JB69"/>
<dbReference type="SUPFAM" id="SSF54680">
    <property type="entry name" value="Pyrimidine nucleoside phosphorylase C-terminal domain"/>
    <property type="match status" value="1"/>
</dbReference>
<name>A0AAX1JB69_9MYCO</name>
<evidence type="ECO:0000313" key="6">
    <source>
        <dbReference type="Proteomes" id="UP000663583"/>
    </source>
</evidence>
<keyword evidence="1" id="KW-0808">Transferase</keyword>
<dbReference type="InterPro" id="IPR036566">
    <property type="entry name" value="PYNP-like_C_sf"/>
</dbReference>
<reference evidence="3" key="2">
    <citation type="submission" date="2020-02" db="EMBL/GenBank/DDBJ databases">
        <authorList>
            <person name="Matsumoto Y."/>
            <person name="Kinjo T."/>
            <person name="Motooka D."/>
            <person name="Nabeya D."/>
            <person name="Jung N."/>
            <person name="Uechi K."/>
            <person name="Horii T."/>
            <person name="Iida T."/>
            <person name="Fujita J."/>
            <person name="Nakamura S."/>
        </authorList>
    </citation>
    <scope>NUCLEOTIDE SEQUENCE</scope>
    <source>
        <strain evidence="3">JCM 13573</strain>
    </source>
</reference>
<evidence type="ECO:0000256" key="2">
    <source>
        <dbReference type="SAM" id="Phobius"/>
    </source>
</evidence>
<evidence type="ECO:0000313" key="3">
    <source>
        <dbReference type="EMBL" id="GFG63453.1"/>
    </source>
</evidence>
<dbReference type="GO" id="GO:0016763">
    <property type="term" value="F:pentosyltransferase activity"/>
    <property type="evidence" value="ECO:0007669"/>
    <property type="project" value="InterPro"/>
</dbReference>
<dbReference type="GO" id="GO:0006213">
    <property type="term" value="P:pyrimidine nucleoside metabolic process"/>
    <property type="evidence" value="ECO:0007669"/>
    <property type="project" value="InterPro"/>
</dbReference>
<evidence type="ECO:0000313" key="4">
    <source>
        <dbReference type="EMBL" id="QPI38706.1"/>
    </source>
</evidence>
<dbReference type="InterPro" id="IPR018723">
    <property type="entry name" value="DUF2254_membrane"/>
</dbReference>
<dbReference type="RefSeq" id="WP_163703784.1">
    <property type="nucleotide sequence ID" value="NZ_BLKU01000002.1"/>
</dbReference>
<keyword evidence="2" id="KW-0472">Membrane</keyword>
<feature type="transmembrane region" description="Helical" evidence="2">
    <location>
        <begin position="12"/>
        <end position="37"/>
    </location>
</feature>
<reference evidence="4" key="3">
    <citation type="submission" date="2020-11" db="EMBL/GenBank/DDBJ databases">
        <title>Intraspecies plasmid and genomic variation of Mycobacterium kubicae revealed by the complete genome sequences of two clinical isolates.</title>
        <authorList>
            <person name="Hendrix J.R."/>
            <person name="Epperson L.E."/>
            <person name="Honda J.R."/>
            <person name="Strong M."/>
        </authorList>
    </citation>
    <scope>NUCLEOTIDE SEQUENCE</scope>
    <source>
        <strain evidence="4">JCM 13573</strain>
    </source>
</reference>
<dbReference type="Pfam" id="PF10011">
    <property type="entry name" value="DUF2254"/>
    <property type="match status" value="1"/>
</dbReference>
<protein>
    <submittedName>
        <fullName evidence="4">DUF2254 domain-containing protein</fullName>
    </submittedName>
</protein>
<keyword evidence="5" id="KW-1185">Reference proteome</keyword>